<keyword evidence="1" id="KW-1133">Transmembrane helix</keyword>
<keyword evidence="1" id="KW-0472">Membrane</keyword>
<proteinExistence type="predicted"/>
<dbReference type="EMBL" id="CP051167">
    <property type="protein sequence ID" value="QIZ73448.1"/>
    <property type="molecule type" value="Genomic_DNA"/>
</dbReference>
<dbReference type="KEGG" id="oxy:HCG48_24950"/>
<evidence type="ECO:0000256" key="1">
    <source>
        <dbReference type="SAM" id="Phobius"/>
    </source>
</evidence>
<sequence>MDWMSIIITWLVIAISLLIISKLPTGVEIDGFDRALISAAVLGALNAFLRPLLQILALPVTILTLGIFALVVNALVFGLAAYLVQGFRLRWGFWSALIGAIALTFIRSILEQLLQNFGVPGVTS</sequence>
<dbReference type="RefSeq" id="WP_168571594.1">
    <property type="nucleotide sequence ID" value="NZ_CP051167.1"/>
</dbReference>
<gene>
    <name evidence="2" type="ORF">HCG48_24950</name>
</gene>
<dbReference type="PANTHER" id="PTHR37309">
    <property type="entry name" value="SLR0284 PROTEIN"/>
    <property type="match status" value="1"/>
</dbReference>
<organism evidence="2 3">
    <name type="scientific">Oxynema aestuarii AP17</name>
    <dbReference type="NCBI Taxonomy" id="2064643"/>
    <lineage>
        <taxon>Bacteria</taxon>
        <taxon>Bacillati</taxon>
        <taxon>Cyanobacteriota</taxon>
        <taxon>Cyanophyceae</taxon>
        <taxon>Oscillatoriophycideae</taxon>
        <taxon>Oscillatoriales</taxon>
        <taxon>Oscillatoriaceae</taxon>
        <taxon>Oxynema</taxon>
        <taxon>Oxynema aestuarii</taxon>
    </lineage>
</organism>
<dbReference type="InterPro" id="IPR007165">
    <property type="entry name" value="Phage_holin_4_2"/>
</dbReference>
<keyword evidence="1" id="KW-0812">Transmembrane</keyword>
<dbReference type="PANTHER" id="PTHR37309:SF1">
    <property type="entry name" value="SLR0284 PROTEIN"/>
    <property type="match status" value="1"/>
</dbReference>
<keyword evidence="3" id="KW-1185">Reference proteome</keyword>
<protein>
    <submittedName>
        <fullName evidence="2">Phage holin family protein</fullName>
    </submittedName>
</protein>
<evidence type="ECO:0000313" key="2">
    <source>
        <dbReference type="EMBL" id="QIZ73448.1"/>
    </source>
</evidence>
<dbReference type="Pfam" id="PF04020">
    <property type="entry name" value="Phage_holin_4_2"/>
    <property type="match status" value="1"/>
</dbReference>
<feature type="transmembrane region" description="Helical" evidence="1">
    <location>
        <begin position="91"/>
        <end position="110"/>
    </location>
</feature>
<dbReference type="Proteomes" id="UP000500857">
    <property type="component" value="Chromosome"/>
</dbReference>
<accession>A0A6H1U3I6</accession>
<dbReference type="AlphaFoldDB" id="A0A6H1U3I6"/>
<name>A0A6H1U3I6_9CYAN</name>
<reference evidence="2 3" key="1">
    <citation type="submission" date="2020-04" db="EMBL/GenBank/DDBJ databases">
        <authorList>
            <person name="Basu S."/>
            <person name="Maruthanayagam V."/>
            <person name="Chakraborty S."/>
            <person name="Pramanik A."/>
            <person name="Mukherjee J."/>
            <person name="Brink B."/>
        </authorList>
    </citation>
    <scope>NUCLEOTIDE SEQUENCE [LARGE SCALE GENOMIC DNA]</scope>
    <source>
        <strain evidence="2 3">AP17</strain>
    </source>
</reference>
<feature type="transmembrane region" description="Helical" evidence="1">
    <location>
        <begin position="35"/>
        <end position="56"/>
    </location>
</feature>
<feature type="transmembrane region" description="Helical" evidence="1">
    <location>
        <begin position="62"/>
        <end position="84"/>
    </location>
</feature>
<evidence type="ECO:0000313" key="3">
    <source>
        <dbReference type="Proteomes" id="UP000500857"/>
    </source>
</evidence>
<feature type="transmembrane region" description="Helical" evidence="1">
    <location>
        <begin position="6"/>
        <end position="23"/>
    </location>
</feature>